<keyword evidence="3" id="KW-1003">Cell membrane</keyword>
<gene>
    <name evidence="11" type="ORF">RR46_04055</name>
</gene>
<evidence type="ECO:0000256" key="5">
    <source>
        <dbReference type="ARBA" id="ARBA00022692"/>
    </source>
</evidence>
<feature type="transmembrane region" description="Helical" evidence="9">
    <location>
        <begin position="178"/>
        <end position="196"/>
    </location>
</feature>
<evidence type="ECO:0000256" key="7">
    <source>
        <dbReference type="ARBA" id="ARBA00023136"/>
    </source>
</evidence>
<feature type="transmembrane region" description="Helical" evidence="9">
    <location>
        <begin position="293"/>
        <end position="314"/>
    </location>
</feature>
<feature type="transmembrane region" description="Helical" evidence="9">
    <location>
        <begin position="151"/>
        <end position="172"/>
    </location>
</feature>
<organism evidence="11 12">
    <name type="scientific">Papilio xuthus</name>
    <name type="common">Asian swallowtail butterfly</name>
    <dbReference type="NCBI Taxonomy" id="66420"/>
    <lineage>
        <taxon>Eukaryota</taxon>
        <taxon>Metazoa</taxon>
        <taxon>Ecdysozoa</taxon>
        <taxon>Arthropoda</taxon>
        <taxon>Hexapoda</taxon>
        <taxon>Insecta</taxon>
        <taxon>Pterygota</taxon>
        <taxon>Neoptera</taxon>
        <taxon>Endopterygota</taxon>
        <taxon>Lepidoptera</taxon>
        <taxon>Glossata</taxon>
        <taxon>Ditrysia</taxon>
        <taxon>Papilionoidea</taxon>
        <taxon>Papilionidae</taxon>
        <taxon>Papilioninae</taxon>
        <taxon>Papilio</taxon>
    </lineage>
</organism>
<feature type="domain" description="Major facilitator superfamily (MFS) profile" evidence="10">
    <location>
        <begin position="21"/>
        <end position="445"/>
    </location>
</feature>
<evidence type="ECO:0000256" key="1">
    <source>
        <dbReference type="ARBA" id="ARBA00004651"/>
    </source>
</evidence>
<dbReference type="InterPro" id="IPR036259">
    <property type="entry name" value="MFS_trans_sf"/>
</dbReference>
<protein>
    <submittedName>
        <fullName evidence="11">Facilitated trehalose transporter Tret1</fullName>
    </submittedName>
</protein>
<feature type="transmembrane region" description="Helical" evidence="9">
    <location>
        <begin position="390"/>
        <end position="409"/>
    </location>
</feature>
<evidence type="ECO:0000313" key="11">
    <source>
        <dbReference type="EMBL" id="KPJ05218.1"/>
    </source>
</evidence>
<feature type="transmembrane region" description="Helical" evidence="9">
    <location>
        <begin position="92"/>
        <end position="111"/>
    </location>
</feature>
<dbReference type="InterPro" id="IPR003663">
    <property type="entry name" value="Sugar/inositol_transpt"/>
</dbReference>
<dbReference type="AlphaFoldDB" id="A0A194QI33"/>
<evidence type="ECO:0000256" key="3">
    <source>
        <dbReference type="ARBA" id="ARBA00022475"/>
    </source>
</evidence>
<reference evidence="11 12" key="1">
    <citation type="journal article" date="2015" name="Nat. Commun.">
        <title>Outbred genome sequencing and CRISPR/Cas9 gene editing in butterflies.</title>
        <authorList>
            <person name="Li X."/>
            <person name="Fan D."/>
            <person name="Zhang W."/>
            <person name="Liu G."/>
            <person name="Zhang L."/>
            <person name="Zhao L."/>
            <person name="Fang X."/>
            <person name="Chen L."/>
            <person name="Dong Y."/>
            <person name="Chen Y."/>
            <person name="Ding Y."/>
            <person name="Zhao R."/>
            <person name="Feng M."/>
            <person name="Zhu Y."/>
            <person name="Feng Y."/>
            <person name="Jiang X."/>
            <person name="Zhu D."/>
            <person name="Xiang H."/>
            <person name="Feng X."/>
            <person name="Li S."/>
            <person name="Wang J."/>
            <person name="Zhang G."/>
            <person name="Kronforst M.R."/>
            <person name="Wang W."/>
        </authorList>
    </citation>
    <scope>NUCLEOTIDE SEQUENCE [LARGE SCALE GENOMIC DNA]</scope>
    <source>
        <strain evidence="11">Ya'a_city_454_Px</strain>
        <tissue evidence="11">Whole body</tissue>
    </source>
</reference>
<feature type="transmembrane region" description="Helical" evidence="9">
    <location>
        <begin position="354"/>
        <end position="378"/>
    </location>
</feature>
<dbReference type="PANTHER" id="PTHR48021:SF1">
    <property type="entry name" value="GH07001P-RELATED"/>
    <property type="match status" value="1"/>
</dbReference>
<comment type="subcellular location">
    <subcellularLocation>
        <location evidence="1">Cell membrane</location>
        <topology evidence="1">Multi-pass membrane protein</topology>
    </subcellularLocation>
</comment>
<evidence type="ECO:0000256" key="2">
    <source>
        <dbReference type="ARBA" id="ARBA00022448"/>
    </source>
</evidence>
<keyword evidence="8" id="KW-0325">Glycoprotein</keyword>
<keyword evidence="4" id="KW-0762">Sugar transport</keyword>
<keyword evidence="2" id="KW-0813">Transport</keyword>
<dbReference type="SUPFAM" id="SSF103473">
    <property type="entry name" value="MFS general substrate transporter"/>
    <property type="match status" value="1"/>
</dbReference>
<dbReference type="InterPro" id="IPR050549">
    <property type="entry name" value="MFS_Trehalose_Transporter"/>
</dbReference>
<dbReference type="GO" id="GO:0005886">
    <property type="term" value="C:plasma membrane"/>
    <property type="evidence" value="ECO:0007669"/>
    <property type="project" value="UniProtKB-SubCell"/>
</dbReference>
<dbReference type="PANTHER" id="PTHR48021">
    <property type="match status" value="1"/>
</dbReference>
<feature type="transmembrane region" description="Helical" evidence="9">
    <location>
        <begin position="21"/>
        <end position="44"/>
    </location>
</feature>
<dbReference type="Gene3D" id="1.20.1250.20">
    <property type="entry name" value="MFS general substrate transporter like domains"/>
    <property type="match status" value="2"/>
</dbReference>
<dbReference type="GO" id="GO:0022857">
    <property type="term" value="F:transmembrane transporter activity"/>
    <property type="evidence" value="ECO:0007669"/>
    <property type="project" value="InterPro"/>
</dbReference>
<keyword evidence="12" id="KW-1185">Reference proteome</keyword>
<dbReference type="PRINTS" id="PR00171">
    <property type="entry name" value="SUGRTRNSPORT"/>
</dbReference>
<dbReference type="InterPro" id="IPR020846">
    <property type="entry name" value="MFS_dom"/>
</dbReference>
<dbReference type="PROSITE" id="PS50850">
    <property type="entry name" value="MFS"/>
    <property type="match status" value="1"/>
</dbReference>
<evidence type="ECO:0000256" key="9">
    <source>
        <dbReference type="SAM" id="Phobius"/>
    </source>
</evidence>
<dbReference type="InterPro" id="IPR005829">
    <property type="entry name" value="Sugar_transporter_CS"/>
</dbReference>
<feature type="transmembrane region" description="Helical" evidence="9">
    <location>
        <begin position="64"/>
        <end position="85"/>
    </location>
</feature>
<feature type="transmembrane region" description="Helical" evidence="9">
    <location>
        <begin position="321"/>
        <end position="342"/>
    </location>
</feature>
<dbReference type="EMBL" id="KQ458761">
    <property type="protein sequence ID" value="KPJ05218.1"/>
    <property type="molecule type" value="Genomic_DNA"/>
</dbReference>
<keyword evidence="5 9" id="KW-0812">Transmembrane</keyword>
<dbReference type="Proteomes" id="UP000053268">
    <property type="component" value="Unassembled WGS sequence"/>
</dbReference>
<dbReference type="PROSITE" id="PS00216">
    <property type="entry name" value="SUGAR_TRANSPORT_1"/>
    <property type="match status" value="1"/>
</dbReference>
<evidence type="ECO:0000313" key="12">
    <source>
        <dbReference type="Proteomes" id="UP000053268"/>
    </source>
</evidence>
<dbReference type="InterPro" id="IPR005828">
    <property type="entry name" value="MFS_sugar_transport-like"/>
</dbReference>
<sequence length="479" mass="53004">MLFSQKFFFSSEPGVLRQYAVVIFVNLSVLTTGMSVAWPSPMLVKLTNATETPLYRTITEEEGSWIVSIGFLCTMFTNIPLGMLIDSIGRKYCAILACIPKIIVSIIYIFVSDVWMLILGRAIIGATDSFVFTVVPIYSSEIASKEMRGSLGTFLQIFSSLGIVVTLSVGPYTSYTTFNIVFAIINIIVSIPLLFMPDSPFFLYSKGKTNEAYNVLKVLRGNDQLAKEEIASYALSTENKVDKISLLKNKVVLKCLAVAMILCAGSQLVGFNAVSLYLQTILVSTRTKVKPEMASVVIGVIQVFASFCTTVMMDRFKRKQILISSLIGMLIGLVGLGAFFKLREDTEVQGFLNYLPLISLILVVYCYSAGMGSLIWLLVAELFDGPARAFGVSISLIINTLSVFITTKYFSTLTIVLGPAITYWLFSGCCLITCIFIYYCVPETKGKTFREIQEYFEGDKIKKDLENGDDLTLAVPNHK</sequence>
<accession>A0A194QI33</accession>
<evidence type="ECO:0000256" key="6">
    <source>
        <dbReference type="ARBA" id="ARBA00022989"/>
    </source>
</evidence>
<keyword evidence="6 9" id="KW-1133">Transmembrane helix</keyword>
<feature type="transmembrane region" description="Helical" evidence="9">
    <location>
        <begin position="421"/>
        <end position="441"/>
    </location>
</feature>
<feature type="transmembrane region" description="Helical" evidence="9">
    <location>
        <begin position="117"/>
        <end position="139"/>
    </location>
</feature>
<dbReference type="Pfam" id="PF00083">
    <property type="entry name" value="Sugar_tr"/>
    <property type="match status" value="1"/>
</dbReference>
<evidence type="ECO:0000256" key="4">
    <source>
        <dbReference type="ARBA" id="ARBA00022597"/>
    </source>
</evidence>
<evidence type="ECO:0000256" key="8">
    <source>
        <dbReference type="ARBA" id="ARBA00023180"/>
    </source>
</evidence>
<dbReference type="STRING" id="66420.A0A194QI33"/>
<evidence type="ECO:0000259" key="10">
    <source>
        <dbReference type="PROSITE" id="PS50850"/>
    </source>
</evidence>
<proteinExistence type="predicted"/>
<name>A0A194QI33_PAPXU</name>
<keyword evidence="7 9" id="KW-0472">Membrane</keyword>
<feature type="transmembrane region" description="Helical" evidence="9">
    <location>
        <begin position="251"/>
        <end position="273"/>
    </location>
</feature>
<dbReference type="FunFam" id="1.20.1250.20:FF:000218">
    <property type="entry name" value="facilitated trehalose transporter Tret1"/>
    <property type="match status" value="1"/>
</dbReference>